<dbReference type="EMBL" id="LT906479">
    <property type="protein sequence ID" value="SNW02695.1"/>
    <property type="molecule type" value="Genomic_DNA"/>
</dbReference>
<dbReference type="Proteomes" id="UP000215134">
    <property type="component" value="Chromosome 1"/>
</dbReference>
<keyword evidence="2" id="KW-1185">Reference proteome</keyword>
<protein>
    <recommendedName>
        <fullName evidence="3">Pectate lyase superfamily protein</fullName>
    </recommendedName>
</protein>
<evidence type="ECO:0000313" key="2">
    <source>
        <dbReference type="Proteomes" id="UP000215134"/>
    </source>
</evidence>
<gene>
    <name evidence="1" type="ORF">SAMEA4384070_02920</name>
</gene>
<dbReference type="GeneID" id="75028068"/>
<reference evidence="1 2" key="1">
    <citation type="submission" date="2017-06" db="EMBL/GenBank/DDBJ databases">
        <authorList>
            <consortium name="Pathogen Informatics"/>
        </authorList>
    </citation>
    <scope>NUCLEOTIDE SEQUENCE [LARGE SCALE GENOMIC DNA]</scope>
    <source>
        <strain evidence="1 2">NCTC12148</strain>
    </source>
</reference>
<accession>A0A240C459</accession>
<evidence type="ECO:0008006" key="3">
    <source>
        <dbReference type="Google" id="ProtNLM"/>
    </source>
</evidence>
<dbReference type="Gene3D" id="2.160.20.10">
    <property type="entry name" value="Single-stranded right-handed beta-helix, Pectin lyase-like"/>
    <property type="match status" value="1"/>
</dbReference>
<evidence type="ECO:0000313" key="1">
    <source>
        <dbReference type="EMBL" id="SNW02695.1"/>
    </source>
</evidence>
<dbReference type="OrthoDB" id="9907042at2"/>
<dbReference type="InterPro" id="IPR012334">
    <property type="entry name" value="Pectin_lyas_fold"/>
</dbReference>
<dbReference type="RefSeq" id="WP_095100164.1">
    <property type="nucleotide sequence ID" value="NZ_CAMIQD010000001.1"/>
</dbReference>
<proteinExistence type="predicted"/>
<organism evidence="1 2">
    <name type="scientific">Serratia ficaria</name>
    <dbReference type="NCBI Taxonomy" id="61651"/>
    <lineage>
        <taxon>Bacteria</taxon>
        <taxon>Pseudomonadati</taxon>
        <taxon>Pseudomonadota</taxon>
        <taxon>Gammaproteobacteria</taxon>
        <taxon>Enterobacterales</taxon>
        <taxon>Yersiniaceae</taxon>
        <taxon>Serratia</taxon>
    </lineage>
</organism>
<sequence length="536" mass="56872">MANNGTSSTTRSLAADLTSTGEVVTPEQYYRDGDGDGDDWAPAINKAAAAALRAGGTLSLGKRVYRVAGQVIIQTTTDIYGGMGLRVVGLGRATQIVKTADNDYTNEQGETKKAVIVVKGFANLTLHGLTLRDDSAGADGHGVWFSDRNMTKCDIRDIYTQVGGYSLFVSGDMFINWLVNVQMAVDAHRPGDGVLWMDKSGTTNFIDGLHAARAKGKAYMISGFYSTLGSLAAEDCSGDIYCFKDFNGTVNSLSCENRQVKRGADVSLLSTHFAQGSIGSINIQDAHNVEGSAVLCRFINESRWDIGQLNLYAGGAAAIAVCSNNTEVRFSNLHHGGAPLTGKSRVDATSFLSGVDVTGSQGARGIAPGATSHHLPRNTARRAFWAFLGTLTAPDRQPTTRITLQQSVGPRVLACDLYITFDLSSQATAFVANKGSHSAQGAFSLRRTGPLSCEIYYRVEQDFGVGSYQVQTSRGSCWRPDGAARGTPPADALEIRNDEMLSATKLTAVQPLVNPASATAAEVAGLLNRLIGALKS</sequence>
<dbReference type="STRING" id="1411141.GCA_001590885_00189"/>
<dbReference type="AlphaFoldDB" id="A0A240C459"/>
<dbReference type="KEGG" id="sfj:SAMEA4384070_2920"/>
<name>A0A240C459_SERFI</name>